<dbReference type="EMBL" id="ML213602">
    <property type="protein sequence ID" value="TFK38699.1"/>
    <property type="molecule type" value="Genomic_DNA"/>
</dbReference>
<protein>
    <submittedName>
        <fullName evidence="2">Uncharacterized protein</fullName>
    </submittedName>
</protein>
<evidence type="ECO:0000313" key="3">
    <source>
        <dbReference type="Proteomes" id="UP000308652"/>
    </source>
</evidence>
<sequence length="196" mass="22326">MFMWDTVINLEDDYQLFFKHEIWPPTVVYYLSRLVVTLTSILASLVLQIQNIKDCQALLTVIYVSIVPTVLMTSMLFLLQVRAVYHDSKVAIRLFVLLWLVVSGVSILTSVIFLGAHAGTTQQCNIAVPRNTKAIECLAILLLINDTIVFLAISYQVLTFPLIDYSLKSWAKVFFNKESLPTILHLLLQSGQHYYL</sequence>
<accession>A0A5C3LZS4</accession>
<feature type="transmembrane region" description="Helical" evidence="1">
    <location>
        <begin position="137"/>
        <end position="158"/>
    </location>
</feature>
<dbReference type="OrthoDB" id="2953990at2759"/>
<name>A0A5C3LZS4_9AGAR</name>
<evidence type="ECO:0000313" key="2">
    <source>
        <dbReference type="EMBL" id="TFK38699.1"/>
    </source>
</evidence>
<gene>
    <name evidence="2" type="ORF">BDQ12DRAFT_605162</name>
</gene>
<feature type="transmembrane region" description="Helical" evidence="1">
    <location>
        <begin position="27"/>
        <end position="47"/>
    </location>
</feature>
<organism evidence="2 3">
    <name type="scientific">Crucibulum laeve</name>
    <dbReference type="NCBI Taxonomy" id="68775"/>
    <lineage>
        <taxon>Eukaryota</taxon>
        <taxon>Fungi</taxon>
        <taxon>Dikarya</taxon>
        <taxon>Basidiomycota</taxon>
        <taxon>Agaricomycotina</taxon>
        <taxon>Agaricomycetes</taxon>
        <taxon>Agaricomycetidae</taxon>
        <taxon>Agaricales</taxon>
        <taxon>Agaricineae</taxon>
        <taxon>Nidulariaceae</taxon>
        <taxon>Crucibulum</taxon>
    </lineage>
</organism>
<dbReference type="AlphaFoldDB" id="A0A5C3LZS4"/>
<keyword evidence="1" id="KW-1133">Transmembrane helix</keyword>
<keyword evidence="1" id="KW-0812">Transmembrane</keyword>
<keyword evidence="1" id="KW-0472">Membrane</keyword>
<proteinExistence type="predicted"/>
<dbReference type="Proteomes" id="UP000308652">
    <property type="component" value="Unassembled WGS sequence"/>
</dbReference>
<feature type="transmembrane region" description="Helical" evidence="1">
    <location>
        <begin position="91"/>
        <end position="116"/>
    </location>
</feature>
<keyword evidence="3" id="KW-1185">Reference proteome</keyword>
<evidence type="ECO:0000256" key="1">
    <source>
        <dbReference type="SAM" id="Phobius"/>
    </source>
</evidence>
<reference evidence="2 3" key="1">
    <citation type="journal article" date="2019" name="Nat. Ecol. Evol.">
        <title>Megaphylogeny resolves global patterns of mushroom evolution.</title>
        <authorList>
            <person name="Varga T."/>
            <person name="Krizsan K."/>
            <person name="Foldi C."/>
            <person name="Dima B."/>
            <person name="Sanchez-Garcia M."/>
            <person name="Sanchez-Ramirez S."/>
            <person name="Szollosi G.J."/>
            <person name="Szarkandi J.G."/>
            <person name="Papp V."/>
            <person name="Albert L."/>
            <person name="Andreopoulos W."/>
            <person name="Angelini C."/>
            <person name="Antonin V."/>
            <person name="Barry K.W."/>
            <person name="Bougher N.L."/>
            <person name="Buchanan P."/>
            <person name="Buyck B."/>
            <person name="Bense V."/>
            <person name="Catcheside P."/>
            <person name="Chovatia M."/>
            <person name="Cooper J."/>
            <person name="Damon W."/>
            <person name="Desjardin D."/>
            <person name="Finy P."/>
            <person name="Geml J."/>
            <person name="Haridas S."/>
            <person name="Hughes K."/>
            <person name="Justo A."/>
            <person name="Karasinski D."/>
            <person name="Kautmanova I."/>
            <person name="Kiss B."/>
            <person name="Kocsube S."/>
            <person name="Kotiranta H."/>
            <person name="LaButti K.M."/>
            <person name="Lechner B.E."/>
            <person name="Liimatainen K."/>
            <person name="Lipzen A."/>
            <person name="Lukacs Z."/>
            <person name="Mihaltcheva S."/>
            <person name="Morgado L.N."/>
            <person name="Niskanen T."/>
            <person name="Noordeloos M.E."/>
            <person name="Ohm R.A."/>
            <person name="Ortiz-Santana B."/>
            <person name="Ovrebo C."/>
            <person name="Racz N."/>
            <person name="Riley R."/>
            <person name="Savchenko A."/>
            <person name="Shiryaev A."/>
            <person name="Soop K."/>
            <person name="Spirin V."/>
            <person name="Szebenyi C."/>
            <person name="Tomsovsky M."/>
            <person name="Tulloss R.E."/>
            <person name="Uehling J."/>
            <person name="Grigoriev I.V."/>
            <person name="Vagvolgyi C."/>
            <person name="Papp T."/>
            <person name="Martin F.M."/>
            <person name="Miettinen O."/>
            <person name="Hibbett D.S."/>
            <person name="Nagy L.G."/>
        </authorList>
    </citation>
    <scope>NUCLEOTIDE SEQUENCE [LARGE SCALE GENOMIC DNA]</scope>
    <source>
        <strain evidence="2 3">CBS 166.37</strain>
    </source>
</reference>
<feature type="transmembrane region" description="Helical" evidence="1">
    <location>
        <begin position="59"/>
        <end position="79"/>
    </location>
</feature>
<dbReference type="STRING" id="68775.A0A5C3LZS4"/>